<dbReference type="Proteomes" id="UP000321249">
    <property type="component" value="Unassembled WGS sequence"/>
</dbReference>
<comment type="caution">
    <text evidence="2">The sequence shown here is derived from an EMBL/GenBank/DDBJ whole genome shotgun (WGS) entry which is preliminary data.</text>
</comment>
<keyword evidence="3" id="KW-1185">Reference proteome</keyword>
<gene>
    <name evidence="2" type="ORF">FRZ32_11700</name>
</gene>
<reference evidence="2 3" key="1">
    <citation type="journal article" date="2015" name="J. Microbiol.">
        <title>Sphingosinicella ginsenosidimutans sp. nov., with ginsenoside converting activity.</title>
        <authorList>
            <person name="Kim J.K."/>
            <person name="Kang M.S."/>
            <person name="Park S.C."/>
            <person name="Kim K.M."/>
            <person name="Choi K."/>
            <person name="Yoon M.H."/>
            <person name="Im W.T."/>
        </authorList>
    </citation>
    <scope>NUCLEOTIDE SEQUENCE [LARGE SCALE GENOMIC DNA]</scope>
    <source>
        <strain evidence="2 3">BS-11</strain>
    </source>
</reference>
<dbReference type="OrthoDB" id="7388088at2"/>
<accession>A0A5C6TZ36</accession>
<evidence type="ECO:0000313" key="3">
    <source>
        <dbReference type="Proteomes" id="UP000321249"/>
    </source>
</evidence>
<dbReference type="EMBL" id="VOQQ01000001">
    <property type="protein sequence ID" value="TXC65041.1"/>
    <property type="molecule type" value="Genomic_DNA"/>
</dbReference>
<sequence>MVAIPALSQGRGGPESLLPPGFGNNQALPPPEEKAAPPPPANVPPPPVASGTVPGVSPPALDAASGEAPPAAVQNPLEAPQPTNYFTVPEGKARSVEMVGVLDPGNGGLGAGAFGANNGAFLAALMGQVDAPLPSRWTSILLRRALLSRAAAPAGVNPVDWVAARADLLLRMGEADAARMLVQSVDPVNYTPRMIETAAQTALATADPAALCPLTGATRAASRAPVWTMAEAMCAALAGEPTRASALSDQARQHGAAGIDLMLAEKVIGAGAQARRAANVQWDGVDAINPWRFGLASATGTPIPAPLLNGAGPRYAAWFARAPMVPLDQRLDAAGTAAALGIFSSRSLVEAYAQVFDQTDPAEQAGTVAARLRTAWIDPTAAGRLAAMRALWAEPSDATGRYARLILTAGAASRIEPSADHADAAADLIASMLSAGMDAEAARWSRVVEDANDSRAWAMLAVGSPRAQVDLGRDRVQAYIDADTSPGHVRAQMLVAALAGLGRVSGADASRLGNAAGLSVQNDLWATTIDQAVRANQPGTVALLAATAIQTERWAGVPPAYLFRIVRDLKAVGLDFEARMIAAEAMARL</sequence>
<evidence type="ECO:0008006" key="4">
    <source>
        <dbReference type="Google" id="ProtNLM"/>
    </source>
</evidence>
<dbReference type="AlphaFoldDB" id="A0A5C6TZ36"/>
<evidence type="ECO:0000256" key="1">
    <source>
        <dbReference type="SAM" id="MobiDB-lite"/>
    </source>
</evidence>
<name>A0A5C6TZ36_9SPHN</name>
<feature type="compositionally biased region" description="Pro residues" evidence="1">
    <location>
        <begin position="36"/>
        <end position="48"/>
    </location>
</feature>
<evidence type="ECO:0000313" key="2">
    <source>
        <dbReference type="EMBL" id="TXC65041.1"/>
    </source>
</evidence>
<proteinExistence type="predicted"/>
<organism evidence="2 3">
    <name type="scientific">Allosphingosinicella ginsenosidimutans</name>
    <dbReference type="NCBI Taxonomy" id="1176539"/>
    <lineage>
        <taxon>Bacteria</taxon>
        <taxon>Pseudomonadati</taxon>
        <taxon>Pseudomonadota</taxon>
        <taxon>Alphaproteobacteria</taxon>
        <taxon>Sphingomonadales</taxon>
        <taxon>Sphingomonadaceae</taxon>
        <taxon>Allosphingosinicella</taxon>
    </lineage>
</organism>
<protein>
    <recommendedName>
        <fullName evidence="4">Antifreeze protein</fullName>
    </recommendedName>
</protein>
<feature type="region of interest" description="Disordered" evidence="1">
    <location>
        <begin position="1"/>
        <end position="87"/>
    </location>
</feature>